<evidence type="ECO:0000256" key="2">
    <source>
        <dbReference type="ARBA" id="ARBA00022737"/>
    </source>
</evidence>
<keyword evidence="5" id="KW-1185">Reference proteome</keyword>
<evidence type="ECO:0000313" key="5">
    <source>
        <dbReference type="Proteomes" id="UP000631114"/>
    </source>
</evidence>
<proteinExistence type="inferred from homology"/>
<sequence>MKHLGVSPDRKVYNAVIYALAKGKHVKEAFDLMKTMEEKGFKPNVVTYNSLIKPLCKGHRVEEAKVVFDEMLQKGFSPTIRTYHAFFGIIKTGEEVFELLEKMKNAGCHPANDTYIMLIRKFCLWHRLKMFSKAWSEMSENGLSHDRAHI</sequence>
<feature type="repeat" description="PPR" evidence="3">
    <location>
        <begin position="44"/>
        <end position="78"/>
    </location>
</feature>
<dbReference type="InterPro" id="IPR002885">
    <property type="entry name" value="PPR_rpt"/>
</dbReference>
<dbReference type="NCBIfam" id="TIGR00756">
    <property type="entry name" value="PPR"/>
    <property type="match status" value="2"/>
</dbReference>
<comment type="caution">
    <text evidence="4">The sequence shown here is derived from an EMBL/GenBank/DDBJ whole genome shotgun (WGS) entry which is preliminary data.</text>
</comment>
<dbReference type="PROSITE" id="PS51375">
    <property type="entry name" value="PPR"/>
    <property type="match status" value="2"/>
</dbReference>
<dbReference type="Gene3D" id="1.25.40.10">
    <property type="entry name" value="Tetratricopeptide repeat domain"/>
    <property type="match status" value="2"/>
</dbReference>
<evidence type="ECO:0000256" key="3">
    <source>
        <dbReference type="PROSITE-ProRule" id="PRU00708"/>
    </source>
</evidence>
<dbReference type="AlphaFoldDB" id="A0A835MA20"/>
<dbReference type="InterPro" id="IPR011990">
    <property type="entry name" value="TPR-like_helical_dom_sf"/>
</dbReference>
<dbReference type="Proteomes" id="UP000631114">
    <property type="component" value="Unassembled WGS sequence"/>
</dbReference>
<gene>
    <name evidence="4" type="ORF">IFM89_019053</name>
</gene>
<dbReference type="PANTHER" id="PTHR47939">
    <property type="entry name" value="MEMBRANE-ASSOCIATED SALT-INDUCIBLE PROTEIN-LIKE"/>
    <property type="match status" value="1"/>
</dbReference>
<dbReference type="Pfam" id="PF13041">
    <property type="entry name" value="PPR_2"/>
    <property type="match status" value="1"/>
</dbReference>
<dbReference type="OrthoDB" id="185373at2759"/>
<keyword evidence="2" id="KW-0677">Repeat</keyword>
<reference evidence="4 5" key="1">
    <citation type="submission" date="2020-10" db="EMBL/GenBank/DDBJ databases">
        <title>The Coptis chinensis genome and diversification of protoberbering-type alkaloids.</title>
        <authorList>
            <person name="Wang B."/>
            <person name="Shu S."/>
            <person name="Song C."/>
            <person name="Liu Y."/>
        </authorList>
    </citation>
    <scope>NUCLEOTIDE SEQUENCE [LARGE SCALE GENOMIC DNA]</scope>
    <source>
        <strain evidence="4">HL-2020</strain>
        <tissue evidence="4">Leaf</tissue>
    </source>
</reference>
<evidence type="ECO:0000256" key="1">
    <source>
        <dbReference type="ARBA" id="ARBA00007626"/>
    </source>
</evidence>
<evidence type="ECO:0008006" key="6">
    <source>
        <dbReference type="Google" id="ProtNLM"/>
    </source>
</evidence>
<feature type="repeat" description="PPR" evidence="3">
    <location>
        <begin position="9"/>
        <end position="43"/>
    </location>
</feature>
<name>A0A835MA20_9MAGN</name>
<organism evidence="4 5">
    <name type="scientific">Coptis chinensis</name>
    <dbReference type="NCBI Taxonomy" id="261450"/>
    <lineage>
        <taxon>Eukaryota</taxon>
        <taxon>Viridiplantae</taxon>
        <taxon>Streptophyta</taxon>
        <taxon>Embryophyta</taxon>
        <taxon>Tracheophyta</taxon>
        <taxon>Spermatophyta</taxon>
        <taxon>Magnoliopsida</taxon>
        <taxon>Ranunculales</taxon>
        <taxon>Ranunculaceae</taxon>
        <taxon>Coptidoideae</taxon>
        <taxon>Coptis</taxon>
    </lineage>
</organism>
<dbReference type="PANTHER" id="PTHR47939:SF5">
    <property type="entry name" value="PENTACOTRIPEPTIDE-REPEAT REGION OF PRORP DOMAIN-CONTAINING PROTEIN"/>
    <property type="match status" value="1"/>
</dbReference>
<dbReference type="InterPro" id="IPR050667">
    <property type="entry name" value="PPR-containing_protein"/>
</dbReference>
<evidence type="ECO:0000313" key="4">
    <source>
        <dbReference type="EMBL" id="KAF9625103.1"/>
    </source>
</evidence>
<accession>A0A835MA20</accession>
<dbReference type="EMBL" id="JADFTS010000001">
    <property type="protein sequence ID" value="KAF9625103.1"/>
    <property type="molecule type" value="Genomic_DNA"/>
</dbReference>
<comment type="similarity">
    <text evidence="1">Belongs to the PPR family. P subfamily.</text>
</comment>
<protein>
    <recommendedName>
        <fullName evidence="6">Pentatricopeptide repeat-containing protein</fullName>
    </recommendedName>
</protein>